<dbReference type="EMBL" id="VAFL01000005">
    <property type="protein sequence ID" value="TKW67128.1"/>
    <property type="molecule type" value="Genomic_DNA"/>
</dbReference>
<comment type="caution">
    <text evidence="2">The sequence shown here is derived from an EMBL/GenBank/DDBJ whole genome shotgun (WGS) entry which is preliminary data.</text>
</comment>
<evidence type="ECO:0000313" key="2">
    <source>
        <dbReference type="EMBL" id="TKW67128.1"/>
    </source>
</evidence>
<organism evidence="2 3">
    <name type="scientific">Paracoccus denitrificans</name>
    <dbReference type="NCBI Taxonomy" id="266"/>
    <lineage>
        <taxon>Bacteria</taxon>
        <taxon>Pseudomonadati</taxon>
        <taxon>Pseudomonadota</taxon>
        <taxon>Alphaproteobacteria</taxon>
        <taxon>Rhodobacterales</taxon>
        <taxon>Paracoccaceae</taxon>
        <taxon>Paracoccus</taxon>
    </lineage>
</organism>
<name>A0A533IBW9_PARDE</name>
<dbReference type="AlphaFoldDB" id="A0A533IBW9"/>
<reference evidence="2 3" key="1">
    <citation type="journal article" date="2017" name="Nat. Commun.">
        <title>In situ click chemistry generation of cyclooxygenase-2 inhibitors.</title>
        <authorList>
            <person name="Bhardwaj A."/>
            <person name="Kaur J."/>
            <person name="Wuest M."/>
            <person name="Wuest F."/>
        </authorList>
    </citation>
    <scope>NUCLEOTIDE SEQUENCE [LARGE SCALE GENOMIC DNA]</scope>
    <source>
        <strain evidence="2">S2_012_000_R3_94</strain>
    </source>
</reference>
<accession>A0A533IBW9</accession>
<gene>
    <name evidence="2" type="ORF">DI616_08650</name>
</gene>
<sequence length="105" mass="11215">MARIYETAWGRLSKMVTTLSLPVRLDLVAARPLARDIAAIDSDIRLDATDVKFLGGLCLQIILATRQHCAASDRAFSITNPSAAFTDALHTFGASPALLNEGMAA</sequence>
<dbReference type="SUPFAM" id="SSF52091">
    <property type="entry name" value="SpoIIaa-like"/>
    <property type="match status" value="1"/>
</dbReference>
<dbReference type="Proteomes" id="UP000315344">
    <property type="component" value="Unassembled WGS sequence"/>
</dbReference>
<dbReference type="InterPro" id="IPR058548">
    <property type="entry name" value="MlaB-like_STAS"/>
</dbReference>
<feature type="domain" description="MlaB-like STAS" evidence="1">
    <location>
        <begin position="19"/>
        <end position="93"/>
    </location>
</feature>
<protein>
    <submittedName>
        <fullName evidence="2">STAS domain-containing protein</fullName>
    </submittedName>
</protein>
<proteinExistence type="predicted"/>
<evidence type="ECO:0000259" key="1">
    <source>
        <dbReference type="Pfam" id="PF13466"/>
    </source>
</evidence>
<evidence type="ECO:0000313" key="3">
    <source>
        <dbReference type="Proteomes" id="UP000315344"/>
    </source>
</evidence>
<dbReference type="Gene3D" id="3.30.750.24">
    <property type="entry name" value="STAS domain"/>
    <property type="match status" value="1"/>
</dbReference>
<dbReference type="InterPro" id="IPR036513">
    <property type="entry name" value="STAS_dom_sf"/>
</dbReference>
<dbReference type="Pfam" id="PF13466">
    <property type="entry name" value="STAS_2"/>
    <property type="match status" value="1"/>
</dbReference>